<accession>A0A2K2CWF6</accession>
<protein>
    <submittedName>
        <fullName evidence="1 2">Uncharacterized protein</fullName>
    </submittedName>
</protein>
<dbReference type="AlphaFoldDB" id="A0A2K2CWF6"/>
<dbReference type="OrthoDB" id="668711at2759"/>
<proteinExistence type="predicted"/>
<dbReference type="EnsemblPlants" id="PNT66352">
    <property type="protein sequence ID" value="PNT66352"/>
    <property type="gene ID" value="BRADI_3g10485v3"/>
</dbReference>
<dbReference type="EMBL" id="CM000882">
    <property type="protein sequence ID" value="PNT66352.1"/>
    <property type="molecule type" value="Genomic_DNA"/>
</dbReference>
<evidence type="ECO:0000313" key="1">
    <source>
        <dbReference type="EMBL" id="PNT66352.1"/>
    </source>
</evidence>
<sequence length="93" mass="11265">MYMFDSAGEPIGRAITVGQFDNQLLIQAHRYVLRHCDELEQFRREFVEQEKMKPCHLSNLMPDDIEKLINRHFADWLEQKVLFSMFQFYELHT</sequence>
<evidence type="ECO:0000313" key="2">
    <source>
        <dbReference type="EnsemblPlants" id="PNT66352"/>
    </source>
</evidence>
<organism evidence="1">
    <name type="scientific">Brachypodium distachyon</name>
    <name type="common">Purple false brome</name>
    <name type="synonym">Trachynia distachya</name>
    <dbReference type="NCBI Taxonomy" id="15368"/>
    <lineage>
        <taxon>Eukaryota</taxon>
        <taxon>Viridiplantae</taxon>
        <taxon>Streptophyta</taxon>
        <taxon>Embryophyta</taxon>
        <taxon>Tracheophyta</taxon>
        <taxon>Spermatophyta</taxon>
        <taxon>Magnoliopsida</taxon>
        <taxon>Liliopsida</taxon>
        <taxon>Poales</taxon>
        <taxon>Poaceae</taxon>
        <taxon>BOP clade</taxon>
        <taxon>Pooideae</taxon>
        <taxon>Stipodae</taxon>
        <taxon>Brachypodieae</taxon>
        <taxon>Brachypodium</taxon>
    </lineage>
</organism>
<reference evidence="2" key="3">
    <citation type="submission" date="2018-08" db="UniProtKB">
        <authorList>
            <consortium name="EnsemblPlants"/>
        </authorList>
    </citation>
    <scope>IDENTIFICATION</scope>
    <source>
        <strain evidence="2">cv. Bd21</strain>
    </source>
</reference>
<dbReference type="InParanoid" id="A0A2K2CWF6"/>
<reference evidence="1 2" key="1">
    <citation type="journal article" date="2010" name="Nature">
        <title>Genome sequencing and analysis of the model grass Brachypodium distachyon.</title>
        <authorList>
            <consortium name="International Brachypodium Initiative"/>
        </authorList>
    </citation>
    <scope>NUCLEOTIDE SEQUENCE [LARGE SCALE GENOMIC DNA]</scope>
    <source>
        <strain evidence="1 2">Bd21</strain>
    </source>
</reference>
<gene>
    <name evidence="1" type="ORF">BRADI_3g10485v3</name>
</gene>
<keyword evidence="3" id="KW-1185">Reference proteome</keyword>
<evidence type="ECO:0000313" key="3">
    <source>
        <dbReference type="Proteomes" id="UP000008810"/>
    </source>
</evidence>
<dbReference type="Gramene" id="PNT66352">
    <property type="protein sequence ID" value="PNT66352"/>
    <property type="gene ID" value="BRADI_3g10485v3"/>
</dbReference>
<reference evidence="1" key="2">
    <citation type="submission" date="2017-06" db="EMBL/GenBank/DDBJ databases">
        <title>WGS assembly of Brachypodium distachyon.</title>
        <authorList>
            <consortium name="The International Brachypodium Initiative"/>
            <person name="Lucas S."/>
            <person name="Harmon-Smith M."/>
            <person name="Lail K."/>
            <person name="Tice H."/>
            <person name="Grimwood J."/>
            <person name="Bruce D."/>
            <person name="Barry K."/>
            <person name="Shu S."/>
            <person name="Lindquist E."/>
            <person name="Wang M."/>
            <person name="Pitluck S."/>
            <person name="Vogel J.P."/>
            <person name="Garvin D.F."/>
            <person name="Mockler T.C."/>
            <person name="Schmutz J."/>
            <person name="Rokhsar D."/>
            <person name="Bevan M.W."/>
        </authorList>
    </citation>
    <scope>NUCLEOTIDE SEQUENCE</scope>
    <source>
        <strain evidence="1">Bd21</strain>
    </source>
</reference>
<dbReference type="Proteomes" id="UP000008810">
    <property type="component" value="Chromosome 3"/>
</dbReference>
<name>A0A2K2CWF6_BRADI</name>